<dbReference type="GO" id="GO:0005634">
    <property type="term" value="C:nucleus"/>
    <property type="evidence" value="ECO:0007669"/>
    <property type="project" value="InterPro"/>
</dbReference>
<evidence type="ECO:0000259" key="1">
    <source>
        <dbReference type="Pfam" id="PF04065"/>
    </source>
</evidence>
<proteinExistence type="predicted"/>
<dbReference type="AlphaFoldDB" id="A0A177ARS3"/>
<sequence length="320" mass="37349">MVDSKKLQVEIEKTIKKSDDLNLNFDNTLKKMYIPTNSENKKKKIMTDLRRDVKKMHKFLENFRNWQKNDICKQKEISKQIREIEDREVSFKSLDLKTANAVVESDGEEITCLSNNNQLVRWIERCIKQILSHQDKIVIQLDGLQHSKRKRGSREKQQKMENYRKLIECHEYHAKYCRLILKGVHNHTIKLSQVEYLIPKLDDYIRNNAYDENSKLFYERLYIFEDDLDADSTSTQSKDSDKELNSDTGKYAFSNSYVTVARSTSVESTVSKLSNLIAPSSSETIENETKDNILTYLSTEECLHTSISTSMSLLPLLTLP</sequence>
<dbReference type="InterPro" id="IPR007207">
    <property type="entry name" value="Not_N"/>
</dbReference>
<organism evidence="2 3">
    <name type="scientific">Intoshia linei</name>
    <dbReference type="NCBI Taxonomy" id="1819745"/>
    <lineage>
        <taxon>Eukaryota</taxon>
        <taxon>Metazoa</taxon>
        <taxon>Spiralia</taxon>
        <taxon>Lophotrochozoa</taxon>
        <taxon>Mesozoa</taxon>
        <taxon>Orthonectida</taxon>
        <taxon>Rhopaluridae</taxon>
        <taxon>Intoshia</taxon>
    </lineage>
</organism>
<feature type="domain" description="CCR4-Not complex component Not N-terminal" evidence="1">
    <location>
        <begin position="4"/>
        <end position="221"/>
    </location>
</feature>
<reference evidence="2 3" key="1">
    <citation type="submission" date="2016-04" db="EMBL/GenBank/DDBJ databases">
        <title>The genome of Intoshia linei affirms orthonectids as highly simplified spiralians.</title>
        <authorList>
            <person name="Mikhailov K.V."/>
            <person name="Slusarev G.S."/>
            <person name="Nikitin M.A."/>
            <person name="Logacheva M.D."/>
            <person name="Penin A."/>
            <person name="Aleoshin V."/>
            <person name="Panchin Y.V."/>
        </authorList>
    </citation>
    <scope>NUCLEOTIDE SEQUENCE [LARGE SCALE GENOMIC DNA]</scope>
    <source>
        <strain evidence="2">Intl2013</strain>
        <tissue evidence="2">Whole animal</tissue>
    </source>
</reference>
<comment type="caution">
    <text evidence="2">The sequence shown here is derived from an EMBL/GenBank/DDBJ whole genome shotgun (WGS) entry which is preliminary data.</text>
</comment>
<dbReference type="OrthoDB" id="293823at2759"/>
<gene>
    <name evidence="2" type="ORF">A3Q56_07596</name>
</gene>
<keyword evidence="3" id="KW-1185">Reference proteome</keyword>
<accession>A0A177ARS3</accession>
<dbReference type="Proteomes" id="UP000078046">
    <property type="component" value="Unassembled WGS sequence"/>
</dbReference>
<dbReference type="Pfam" id="PF04065">
    <property type="entry name" value="Not3"/>
    <property type="match status" value="1"/>
</dbReference>
<name>A0A177ARS3_9BILA</name>
<dbReference type="EMBL" id="LWCA01001666">
    <property type="protein sequence ID" value="OAF64698.1"/>
    <property type="molecule type" value="Genomic_DNA"/>
</dbReference>
<dbReference type="GO" id="GO:0006355">
    <property type="term" value="P:regulation of DNA-templated transcription"/>
    <property type="evidence" value="ECO:0007669"/>
    <property type="project" value="InterPro"/>
</dbReference>
<evidence type="ECO:0000313" key="2">
    <source>
        <dbReference type="EMBL" id="OAF64698.1"/>
    </source>
</evidence>
<evidence type="ECO:0000313" key="3">
    <source>
        <dbReference type="Proteomes" id="UP000078046"/>
    </source>
</evidence>
<protein>
    <recommendedName>
        <fullName evidence="1">CCR4-Not complex component Not N-terminal domain-containing protein</fullName>
    </recommendedName>
</protein>